<evidence type="ECO:0000256" key="5">
    <source>
        <dbReference type="ARBA" id="ARBA00007739"/>
    </source>
</evidence>
<evidence type="ECO:0000256" key="24">
    <source>
        <dbReference type="ARBA" id="ARBA00049902"/>
    </source>
</evidence>
<keyword evidence="9" id="KW-0645">Protease</keyword>
<comment type="subcellular location">
    <subcellularLocation>
        <location evidence="2">Cell membrane</location>
        <topology evidence="2">Single-pass type II membrane protein</topology>
    </subcellularLocation>
</comment>
<evidence type="ECO:0000256" key="6">
    <source>
        <dbReference type="ARBA" id="ARBA00012448"/>
    </source>
</evidence>
<dbReference type="GO" id="GO:0006508">
    <property type="term" value="P:proteolysis"/>
    <property type="evidence" value="ECO:0007669"/>
    <property type="project" value="UniProtKB-KW"/>
</dbReference>
<dbReference type="InterPro" id="IPR050396">
    <property type="entry name" value="Glycosyltr_51/Transpeptidase"/>
</dbReference>
<evidence type="ECO:0000256" key="16">
    <source>
        <dbReference type="ARBA" id="ARBA00022984"/>
    </source>
</evidence>
<dbReference type="Pfam" id="PF00912">
    <property type="entry name" value="Transgly"/>
    <property type="match status" value="1"/>
</dbReference>
<dbReference type="Gene3D" id="1.10.3810.10">
    <property type="entry name" value="Biosynthetic peptidoglycan transglycosylase-like"/>
    <property type="match status" value="1"/>
</dbReference>
<evidence type="ECO:0000256" key="15">
    <source>
        <dbReference type="ARBA" id="ARBA00022968"/>
    </source>
</evidence>
<evidence type="ECO:0000256" key="9">
    <source>
        <dbReference type="ARBA" id="ARBA00022670"/>
    </source>
</evidence>
<dbReference type="GO" id="GO:0030288">
    <property type="term" value="C:outer membrane-bounded periplasmic space"/>
    <property type="evidence" value="ECO:0007669"/>
    <property type="project" value="TreeGrafter"/>
</dbReference>
<evidence type="ECO:0000256" key="23">
    <source>
        <dbReference type="ARBA" id="ARBA00044770"/>
    </source>
</evidence>
<dbReference type="EMBL" id="DVOO01000030">
    <property type="protein sequence ID" value="HIV26156.1"/>
    <property type="molecule type" value="Genomic_DNA"/>
</dbReference>
<dbReference type="GO" id="GO:0071555">
    <property type="term" value="P:cell wall organization"/>
    <property type="evidence" value="ECO:0007669"/>
    <property type="project" value="UniProtKB-KW"/>
</dbReference>
<evidence type="ECO:0000256" key="11">
    <source>
        <dbReference type="ARBA" id="ARBA00022679"/>
    </source>
</evidence>
<evidence type="ECO:0000256" key="18">
    <source>
        <dbReference type="ARBA" id="ARBA00023136"/>
    </source>
</evidence>
<evidence type="ECO:0000256" key="22">
    <source>
        <dbReference type="ARBA" id="ARBA00034000"/>
    </source>
</evidence>
<evidence type="ECO:0000256" key="12">
    <source>
        <dbReference type="ARBA" id="ARBA00022692"/>
    </source>
</evidence>
<keyword evidence="19" id="KW-0046">Antibiotic resistance</keyword>
<evidence type="ECO:0000313" key="28">
    <source>
        <dbReference type="EMBL" id="HIV26156.1"/>
    </source>
</evidence>
<keyword evidence="12 26" id="KW-0812">Transmembrane</keyword>
<comment type="similarity">
    <text evidence="5">In the N-terminal section; belongs to the glycosyltransferase 51 family.</text>
</comment>
<reference evidence="28" key="2">
    <citation type="journal article" date="2021" name="PeerJ">
        <title>Extensive microbial diversity within the chicken gut microbiome revealed by metagenomics and culture.</title>
        <authorList>
            <person name="Gilroy R."/>
            <person name="Ravi A."/>
            <person name="Getino M."/>
            <person name="Pursley I."/>
            <person name="Horton D.L."/>
            <person name="Alikhan N.F."/>
            <person name="Baker D."/>
            <person name="Gharbi K."/>
            <person name="Hall N."/>
            <person name="Watson M."/>
            <person name="Adriaenssens E.M."/>
            <person name="Foster-Nyarko E."/>
            <person name="Jarju S."/>
            <person name="Secka A."/>
            <person name="Antonio M."/>
            <person name="Oren A."/>
            <person name="Chaudhuri R.R."/>
            <person name="La Ragione R."/>
            <person name="Hildebrand F."/>
            <person name="Pallen M.J."/>
        </authorList>
    </citation>
    <scope>NUCLEOTIDE SEQUENCE</scope>
    <source>
        <strain evidence="28">CHK188-20938</strain>
    </source>
</reference>
<dbReference type="InterPro" id="IPR001264">
    <property type="entry name" value="Glyco_trans_51"/>
</dbReference>
<dbReference type="Gene3D" id="3.40.50.300">
    <property type="entry name" value="P-loop containing nucleotide triphosphate hydrolases"/>
    <property type="match status" value="1"/>
</dbReference>
<evidence type="ECO:0000259" key="27">
    <source>
        <dbReference type="Pfam" id="PF00912"/>
    </source>
</evidence>
<dbReference type="SUPFAM" id="SSF53955">
    <property type="entry name" value="Lysozyme-like"/>
    <property type="match status" value="1"/>
</dbReference>
<evidence type="ECO:0000256" key="26">
    <source>
        <dbReference type="SAM" id="Phobius"/>
    </source>
</evidence>
<dbReference type="GO" id="GO:0005886">
    <property type="term" value="C:plasma membrane"/>
    <property type="evidence" value="ECO:0007669"/>
    <property type="project" value="UniProtKB-SubCell"/>
</dbReference>
<feature type="domain" description="Glycosyl transferase family 51" evidence="27">
    <location>
        <begin position="99"/>
        <end position="265"/>
    </location>
</feature>
<feature type="transmembrane region" description="Helical" evidence="26">
    <location>
        <begin position="55"/>
        <end position="80"/>
    </location>
</feature>
<evidence type="ECO:0000256" key="3">
    <source>
        <dbReference type="ARBA" id="ARBA00004752"/>
    </source>
</evidence>
<evidence type="ECO:0000256" key="8">
    <source>
        <dbReference type="ARBA" id="ARBA00022645"/>
    </source>
</evidence>
<keyword evidence="21" id="KW-0961">Cell wall biogenesis/degradation</keyword>
<evidence type="ECO:0000256" key="19">
    <source>
        <dbReference type="ARBA" id="ARBA00023251"/>
    </source>
</evidence>
<evidence type="ECO:0000256" key="10">
    <source>
        <dbReference type="ARBA" id="ARBA00022676"/>
    </source>
</evidence>
<dbReference type="FunFam" id="1.10.3810.10:FF:000001">
    <property type="entry name" value="Penicillin-binding protein 1A"/>
    <property type="match status" value="1"/>
</dbReference>
<dbReference type="Pfam" id="PF13189">
    <property type="entry name" value="Cytidylate_kin2"/>
    <property type="match status" value="1"/>
</dbReference>
<keyword evidence="11" id="KW-0808">Transferase</keyword>
<evidence type="ECO:0000256" key="1">
    <source>
        <dbReference type="ARBA" id="ARBA00002624"/>
    </source>
</evidence>
<evidence type="ECO:0000256" key="13">
    <source>
        <dbReference type="ARBA" id="ARBA00022801"/>
    </source>
</evidence>
<reference evidence="28" key="1">
    <citation type="submission" date="2020-10" db="EMBL/GenBank/DDBJ databases">
        <authorList>
            <person name="Gilroy R."/>
        </authorList>
    </citation>
    <scope>NUCLEOTIDE SEQUENCE</scope>
    <source>
        <strain evidence="28">CHK188-20938</strain>
    </source>
</reference>
<dbReference type="EC" id="3.4.16.4" evidence="6"/>
<sequence>MQEKCKGGIVEYMFLDAYTEYTVILLRKSRRFYETAVKFPCETVTHRGEISLKKWICRILLSLLTVLASAGAVTVCLGYIEYREALQEEDLAEKIAEIRMRPDYVLFQDLPRTYVDAVVAVEDHRFWQHGGMDLIAIGRAVKNDLLSGSLKEGGSTITQQLARNLYFTQEKKFTRKIAEIFLALKLERDCTKEEILELYVNTIYFGDGYYGIGEAASGYYGKEPKYLNPYESTMLAGLPNAPSAYALREHPDLAEQRRQIVVGQMEKYGYLSAQEERWLKGALIKGRPIRIFVYADMESKMARCRRKAPTEEKLTDKELRQKILAVDKDRAKYYEFFTGQTWGNRLNFDFCINTSQMVIKDIVPPLAKFLMS</sequence>
<dbReference type="GO" id="GO:0046677">
    <property type="term" value="P:response to antibiotic"/>
    <property type="evidence" value="ECO:0007669"/>
    <property type="project" value="UniProtKB-KW"/>
</dbReference>
<keyword evidence="8" id="KW-0121">Carboxypeptidase</keyword>
<name>A0A9D1TB08_9FIRM</name>
<keyword evidence="14" id="KW-0133">Cell shape</keyword>
<evidence type="ECO:0000256" key="7">
    <source>
        <dbReference type="ARBA" id="ARBA00018638"/>
    </source>
</evidence>
<dbReference type="Proteomes" id="UP000824169">
    <property type="component" value="Unassembled WGS sequence"/>
</dbReference>
<keyword evidence="17 26" id="KW-1133">Transmembrane helix</keyword>
<comment type="similarity">
    <text evidence="4">In the C-terminal section; belongs to the transpeptidase family.</text>
</comment>
<dbReference type="PANTHER" id="PTHR32282:SF33">
    <property type="entry name" value="PEPTIDOGLYCAN GLYCOSYLTRANSFERASE"/>
    <property type="match status" value="1"/>
</dbReference>
<protein>
    <recommendedName>
        <fullName evidence="7">Penicillin-binding protein 1A</fullName>
        <ecNumber evidence="23">2.4.99.28</ecNumber>
        <ecNumber evidence="6">3.4.16.4</ecNumber>
    </recommendedName>
</protein>
<accession>A0A9D1TB08</accession>
<dbReference type="GO" id="GO:0008955">
    <property type="term" value="F:peptidoglycan glycosyltransferase activity"/>
    <property type="evidence" value="ECO:0007669"/>
    <property type="project" value="UniProtKB-EC"/>
</dbReference>
<organism evidence="28 29">
    <name type="scientific">Candidatus Scatomonas pullistercoris</name>
    <dbReference type="NCBI Taxonomy" id="2840920"/>
    <lineage>
        <taxon>Bacteria</taxon>
        <taxon>Bacillati</taxon>
        <taxon>Bacillota</taxon>
        <taxon>Clostridia</taxon>
        <taxon>Lachnospirales</taxon>
        <taxon>Lachnospiraceae</taxon>
        <taxon>Lachnospiraceae incertae sedis</taxon>
        <taxon>Candidatus Scatomonas</taxon>
    </lineage>
</organism>
<dbReference type="EC" id="2.4.99.28" evidence="23"/>
<keyword evidence="15" id="KW-0735">Signal-anchor</keyword>
<keyword evidence="16" id="KW-0573">Peptidoglycan synthesis</keyword>
<evidence type="ECO:0000256" key="25">
    <source>
        <dbReference type="ARBA" id="ARBA00060592"/>
    </source>
</evidence>
<keyword evidence="10" id="KW-0328">Glycosyltransferase</keyword>
<comment type="pathway">
    <text evidence="25">Glycan biosynthesis.</text>
</comment>
<evidence type="ECO:0000256" key="17">
    <source>
        <dbReference type="ARBA" id="ARBA00022989"/>
    </source>
</evidence>
<dbReference type="InterPro" id="IPR023346">
    <property type="entry name" value="Lysozyme-like_dom_sf"/>
</dbReference>
<comment type="function">
    <text evidence="1">Cell wall formation. Synthesis of cross-linked peptidoglycan from the lipid intermediates. The enzyme has a penicillin-insensitive transglycosylase N-terminal domain (formation of linear glycan strands) and a penicillin-sensitive transpeptidase C-terminal domain (cross-linking of the peptide subunits).</text>
</comment>
<evidence type="ECO:0000256" key="21">
    <source>
        <dbReference type="ARBA" id="ARBA00023316"/>
    </source>
</evidence>
<dbReference type="InterPro" id="IPR036950">
    <property type="entry name" value="PBP_transglycosylase"/>
</dbReference>
<keyword evidence="13" id="KW-0378">Hydrolase</keyword>
<evidence type="ECO:0000256" key="2">
    <source>
        <dbReference type="ARBA" id="ARBA00004401"/>
    </source>
</evidence>
<dbReference type="PANTHER" id="PTHR32282">
    <property type="entry name" value="BINDING PROTEIN TRANSPEPTIDASE, PUTATIVE-RELATED"/>
    <property type="match status" value="1"/>
</dbReference>
<dbReference type="GO" id="GO:0009252">
    <property type="term" value="P:peptidoglycan biosynthetic process"/>
    <property type="evidence" value="ECO:0007669"/>
    <property type="project" value="UniProtKB-KW"/>
</dbReference>
<evidence type="ECO:0000313" key="29">
    <source>
        <dbReference type="Proteomes" id="UP000824169"/>
    </source>
</evidence>
<dbReference type="InterPro" id="IPR027417">
    <property type="entry name" value="P-loop_NTPase"/>
</dbReference>
<comment type="catalytic activity">
    <reaction evidence="22">
        <text>Preferential cleavage: (Ac)2-L-Lys-D-Ala-|-D-Ala. Also transpeptidation of peptidyl-alanyl moieties that are N-acyl substituents of D-alanine.</text>
        <dbReference type="EC" id="3.4.16.4"/>
    </reaction>
</comment>
<comment type="catalytic activity">
    <reaction evidence="24">
        <text>[GlcNAc-(1-&gt;4)-Mur2Ac(oyl-L-Ala-gamma-D-Glu-L-Lys-D-Ala-D-Ala)](n)-di-trans,octa-cis-undecaprenyl diphosphate + beta-D-GlcNAc-(1-&gt;4)-Mur2Ac(oyl-L-Ala-gamma-D-Glu-L-Lys-D-Ala-D-Ala)-di-trans,octa-cis-undecaprenyl diphosphate = [GlcNAc-(1-&gt;4)-Mur2Ac(oyl-L-Ala-gamma-D-Glu-L-Lys-D-Ala-D-Ala)](n+1)-di-trans,octa-cis-undecaprenyl diphosphate + di-trans,octa-cis-undecaprenyl diphosphate + H(+)</text>
        <dbReference type="Rhea" id="RHEA:23708"/>
        <dbReference type="Rhea" id="RHEA-COMP:9602"/>
        <dbReference type="Rhea" id="RHEA-COMP:9603"/>
        <dbReference type="ChEBI" id="CHEBI:15378"/>
        <dbReference type="ChEBI" id="CHEBI:58405"/>
        <dbReference type="ChEBI" id="CHEBI:60033"/>
        <dbReference type="ChEBI" id="CHEBI:78435"/>
        <dbReference type="EC" id="2.4.99.28"/>
    </reaction>
</comment>
<evidence type="ECO:0000256" key="14">
    <source>
        <dbReference type="ARBA" id="ARBA00022960"/>
    </source>
</evidence>
<evidence type="ECO:0000256" key="4">
    <source>
        <dbReference type="ARBA" id="ARBA00007090"/>
    </source>
</evidence>
<dbReference type="GO" id="GO:0008360">
    <property type="term" value="P:regulation of cell shape"/>
    <property type="evidence" value="ECO:0007669"/>
    <property type="project" value="UniProtKB-KW"/>
</dbReference>
<proteinExistence type="inferred from homology"/>
<comment type="pathway">
    <text evidence="3">Cell wall biogenesis; peptidoglycan biosynthesis.</text>
</comment>
<evidence type="ECO:0000256" key="20">
    <source>
        <dbReference type="ARBA" id="ARBA00023268"/>
    </source>
</evidence>
<dbReference type="GO" id="GO:0009002">
    <property type="term" value="F:serine-type D-Ala-D-Ala carboxypeptidase activity"/>
    <property type="evidence" value="ECO:0007669"/>
    <property type="project" value="UniProtKB-EC"/>
</dbReference>
<comment type="caution">
    <text evidence="28">The sequence shown here is derived from an EMBL/GenBank/DDBJ whole genome shotgun (WGS) entry which is preliminary data.</text>
</comment>
<dbReference type="AlphaFoldDB" id="A0A9D1TB08"/>
<gene>
    <name evidence="28" type="ORF">IAB71_10340</name>
</gene>
<keyword evidence="18 26" id="KW-0472">Membrane</keyword>
<keyword evidence="20" id="KW-0511">Multifunctional enzyme</keyword>